<feature type="transmembrane region" description="Helical" evidence="7">
    <location>
        <begin position="447"/>
        <end position="467"/>
    </location>
</feature>
<evidence type="ECO:0000256" key="5">
    <source>
        <dbReference type="ARBA" id="ARBA00023136"/>
    </source>
</evidence>
<feature type="transmembrane region" description="Helical" evidence="7">
    <location>
        <begin position="411"/>
        <end position="435"/>
    </location>
</feature>
<proteinExistence type="inferred from homology"/>
<feature type="region of interest" description="Disordered" evidence="6">
    <location>
        <begin position="562"/>
        <end position="600"/>
    </location>
</feature>
<accession>A0A8J5QKD5</accession>
<dbReference type="InterPro" id="IPR005829">
    <property type="entry name" value="Sugar_transporter_CS"/>
</dbReference>
<feature type="transmembrane region" description="Helical" evidence="7">
    <location>
        <begin position="536"/>
        <end position="554"/>
    </location>
</feature>
<feature type="transmembrane region" description="Helical" evidence="7">
    <location>
        <begin position="386"/>
        <end position="405"/>
    </location>
</feature>
<evidence type="ECO:0000256" key="2">
    <source>
        <dbReference type="ARBA" id="ARBA00008335"/>
    </source>
</evidence>
<sequence>MTNRPSNDDLQPVSQKQQPQEDFEATILVPQTSQYSQYIEADAGDGTKAHEQYLHGLPLMLTIASCVIALFLVALDQTIVSTILTIVGEKFDSFAKIAWLTSGFSLPMACLSPSYGKLSIAFGRKNTMIAGIIIFEIGSLISALSTSMGMLIGGRTIQGIGGGAIQAMVMVIFTECVPISKRSLMFASTGVVYSTASVLGPVSGGALEKISWRWCFYINLPIGGVALAIMLWGFNPPKPKGNVREKLAKVDFIGTLLLATGLILVLLALTFGGIDFPWNSAPIIVMLIVGGIGLVLFMIWNFRFSNHPIILKEFLITPQVLAACISGMFNSAYFISNLTYLALYFQVIFNASSFQSGIYLLPMIISVTISSISNTIFITTTSNIKITMLLSGILSPIGTGLMLLLSTNSSLGLRIGVLIVSGIPIGLSFQSTLLAAQLVSPKSIPGALILVTVFVNFLRNVGATVSVDLSELLFQTTGTTYINDLIRSLPPDSPGYLALTGMTSKALISNPRLINNLPIEIQDMVLDQFMKAFKNVFYLGLGLASVCCVASLFTTNKRIPKTKNIKTKEDENDGESGKRSESQSNSNESTVIGAATKTGE</sequence>
<dbReference type="InterPro" id="IPR011701">
    <property type="entry name" value="MFS"/>
</dbReference>
<feature type="transmembrane region" description="Helical" evidence="7">
    <location>
        <begin position="255"/>
        <end position="274"/>
    </location>
</feature>
<feature type="transmembrane region" description="Helical" evidence="7">
    <location>
        <begin position="356"/>
        <end position="379"/>
    </location>
</feature>
<feature type="region of interest" description="Disordered" evidence="6">
    <location>
        <begin position="1"/>
        <end position="21"/>
    </location>
</feature>
<dbReference type="PROSITE" id="PS00217">
    <property type="entry name" value="SUGAR_TRANSPORT_2"/>
    <property type="match status" value="1"/>
</dbReference>
<keyword evidence="3 7" id="KW-0812">Transmembrane</keyword>
<dbReference type="Pfam" id="PF07690">
    <property type="entry name" value="MFS_1"/>
    <property type="match status" value="1"/>
</dbReference>
<feature type="domain" description="Major facilitator superfamily (MFS) profile" evidence="8">
    <location>
        <begin position="62"/>
        <end position="559"/>
    </location>
</feature>
<feature type="transmembrane region" description="Helical" evidence="7">
    <location>
        <begin position="184"/>
        <end position="204"/>
    </location>
</feature>
<dbReference type="Proteomes" id="UP000694255">
    <property type="component" value="Unassembled WGS sequence"/>
</dbReference>
<comment type="caution">
    <text evidence="9">The sequence shown here is derived from an EMBL/GenBank/DDBJ whole genome shotgun (WGS) entry which is preliminary data.</text>
</comment>
<feature type="compositionally biased region" description="Polar residues" evidence="6">
    <location>
        <begin position="1"/>
        <end position="20"/>
    </location>
</feature>
<feature type="transmembrane region" description="Helical" evidence="7">
    <location>
        <begin position="216"/>
        <end position="234"/>
    </location>
</feature>
<reference evidence="9 10" key="1">
    <citation type="journal article" date="2021" name="DNA Res.">
        <title>Genome analysis of Candida subhashii reveals its hybrid nature and dual mitochondrial genome conformations.</title>
        <authorList>
            <person name="Mixao V."/>
            <person name="Hegedusova E."/>
            <person name="Saus E."/>
            <person name="Pryszcz L.P."/>
            <person name="Cillingova A."/>
            <person name="Nosek J."/>
            <person name="Gabaldon T."/>
        </authorList>
    </citation>
    <scope>NUCLEOTIDE SEQUENCE [LARGE SCALE GENOMIC DNA]</scope>
    <source>
        <strain evidence="9 10">CBS 10753</strain>
    </source>
</reference>
<feature type="transmembrane region" description="Helical" evidence="7">
    <location>
        <begin position="128"/>
        <end position="151"/>
    </location>
</feature>
<keyword evidence="4 7" id="KW-1133">Transmembrane helix</keyword>
<dbReference type="GO" id="GO:0005886">
    <property type="term" value="C:plasma membrane"/>
    <property type="evidence" value="ECO:0007669"/>
    <property type="project" value="TreeGrafter"/>
</dbReference>
<evidence type="ECO:0000256" key="3">
    <source>
        <dbReference type="ARBA" id="ARBA00022692"/>
    </source>
</evidence>
<feature type="transmembrane region" description="Helical" evidence="7">
    <location>
        <begin position="157"/>
        <end position="177"/>
    </location>
</feature>
<keyword evidence="10" id="KW-1185">Reference proteome</keyword>
<keyword evidence="5 7" id="KW-0472">Membrane</keyword>
<organism evidence="9 10">
    <name type="scientific">[Candida] subhashii</name>
    <dbReference type="NCBI Taxonomy" id="561895"/>
    <lineage>
        <taxon>Eukaryota</taxon>
        <taxon>Fungi</taxon>
        <taxon>Dikarya</taxon>
        <taxon>Ascomycota</taxon>
        <taxon>Saccharomycotina</taxon>
        <taxon>Pichiomycetes</taxon>
        <taxon>Debaryomycetaceae</taxon>
        <taxon>Spathaspora</taxon>
    </lineage>
</organism>
<dbReference type="PANTHER" id="PTHR23501">
    <property type="entry name" value="MAJOR FACILITATOR SUPERFAMILY"/>
    <property type="match status" value="1"/>
</dbReference>
<dbReference type="PROSITE" id="PS50850">
    <property type="entry name" value="MFS"/>
    <property type="match status" value="1"/>
</dbReference>
<gene>
    <name evidence="9" type="ORF">J8A68_003950</name>
</gene>
<feature type="transmembrane region" description="Helical" evidence="7">
    <location>
        <begin position="280"/>
        <end position="302"/>
    </location>
</feature>
<evidence type="ECO:0000256" key="7">
    <source>
        <dbReference type="SAM" id="Phobius"/>
    </source>
</evidence>
<dbReference type="OrthoDB" id="10021397at2759"/>
<dbReference type="GeneID" id="73470750"/>
<evidence type="ECO:0000256" key="4">
    <source>
        <dbReference type="ARBA" id="ARBA00022989"/>
    </source>
</evidence>
<dbReference type="EMBL" id="JAGSYN010000171">
    <property type="protein sequence ID" value="KAG7662531.1"/>
    <property type="molecule type" value="Genomic_DNA"/>
</dbReference>
<name>A0A8J5QKD5_9ASCO</name>
<evidence type="ECO:0000256" key="6">
    <source>
        <dbReference type="SAM" id="MobiDB-lite"/>
    </source>
</evidence>
<comment type="similarity">
    <text evidence="2">Belongs to the major facilitator superfamily.</text>
</comment>
<protein>
    <recommendedName>
        <fullName evidence="8">Major facilitator superfamily (MFS) profile domain-containing protein</fullName>
    </recommendedName>
</protein>
<dbReference type="GO" id="GO:0022857">
    <property type="term" value="F:transmembrane transporter activity"/>
    <property type="evidence" value="ECO:0007669"/>
    <property type="project" value="InterPro"/>
</dbReference>
<feature type="transmembrane region" description="Helical" evidence="7">
    <location>
        <begin position="57"/>
        <end position="75"/>
    </location>
</feature>
<comment type="subcellular location">
    <subcellularLocation>
        <location evidence="1">Membrane</location>
        <topology evidence="1">Multi-pass membrane protein</topology>
    </subcellularLocation>
</comment>
<dbReference type="RefSeq" id="XP_049262764.1">
    <property type="nucleotide sequence ID" value="XM_049407858.1"/>
</dbReference>
<evidence type="ECO:0000313" key="9">
    <source>
        <dbReference type="EMBL" id="KAG7662531.1"/>
    </source>
</evidence>
<evidence type="ECO:0000256" key="1">
    <source>
        <dbReference type="ARBA" id="ARBA00004141"/>
    </source>
</evidence>
<dbReference type="PANTHER" id="PTHR23501:SF198">
    <property type="entry name" value="AZOLE RESISTANCE PROTEIN 1-RELATED"/>
    <property type="match status" value="1"/>
</dbReference>
<dbReference type="AlphaFoldDB" id="A0A8J5QKD5"/>
<feature type="transmembrane region" description="Helical" evidence="7">
    <location>
        <begin position="314"/>
        <end position="336"/>
    </location>
</feature>
<dbReference type="InterPro" id="IPR020846">
    <property type="entry name" value="MFS_dom"/>
</dbReference>
<evidence type="ECO:0000313" key="10">
    <source>
        <dbReference type="Proteomes" id="UP000694255"/>
    </source>
</evidence>
<evidence type="ECO:0000259" key="8">
    <source>
        <dbReference type="PROSITE" id="PS50850"/>
    </source>
</evidence>